<dbReference type="EMBL" id="CVMT01000006">
    <property type="protein sequence ID" value="CRG89755.1"/>
    <property type="molecule type" value="Genomic_DNA"/>
</dbReference>
<evidence type="ECO:0000313" key="5">
    <source>
        <dbReference type="Proteomes" id="UP000054383"/>
    </source>
</evidence>
<dbReference type="Pfam" id="PF00248">
    <property type="entry name" value="Aldo_ket_red"/>
    <property type="match status" value="1"/>
</dbReference>
<organism evidence="4 5">
    <name type="scientific">Talaromyces islandicus</name>
    <name type="common">Penicillium islandicum</name>
    <dbReference type="NCBI Taxonomy" id="28573"/>
    <lineage>
        <taxon>Eukaryota</taxon>
        <taxon>Fungi</taxon>
        <taxon>Dikarya</taxon>
        <taxon>Ascomycota</taxon>
        <taxon>Pezizomycotina</taxon>
        <taxon>Eurotiomycetes</taxon>
        <taxon>Eurotiomycetidae</taxon>
        <taxon>Eurotiales</taxon>
        <taxon>Trichocomaceae</taxon>
        <taxon>Talaromyces</taxon>
        <taxon>Talaromyces sect. Islandici</taxon>
    </lineage>
</organism>
<dbReference type="GO" id="GO:0016491">
    <property type="term" value="F:oxidoreductase activity"/>
    <property type="evidence" value="ECO:0007669"/>
    <property type="project" value="UniProtKB-KW"/>
</dbReference>
<dbReference type="InterPro" id="IPR023210">
    <property type="entry name" value="NADP_OxRdtase_dom"/>
</dbReference>
<dbReference type="Gene3D" id="3.20.20.100">
    <property type="entry name" value="NADP-dependent oxidoreductase domain"/>
    <property type="match status" value="1"/>
</dbReference>
<keyword evidence="1" id="KW-0560">Oxidoreductase</keyword>
<protein>
    <submittedName>
        <fullName evidence="4">Voltage-gated shaker-like K+ channel, subunit beta/KCNAB</fullName>
    </submittedName>
</protein>
<dbReference type="GO" id="GO:0034220">
    <property type="term" value="P:monoatomic ion transmembrane transport"/>
    <property type="evidence" value="ECO:0007669"/>
    <property type="project" value="UniProtKB-KW"/>
</dbReference>
<dbReference type="PANTHER" id="PTHR43364:SF15">
    <property type="entry name" value="ARYL-ALCOHOL DEHYDROGENASE AAD16-RELATED"/>
    <property type="match status" value="1"/>
</dbReference>
<keyword evidence="5" id="KW-1185">Reference proteome</keyword>
<dbReference type="STRING" id="28573.A0A0U1M2F0"/>
<dbReference type="CDD" id="cd19079">
    <property type="entry name" value="AKR_EcYajO-like"/>
    <property type="match status" value="1"/>
</dbReference>
<dbReference type="InterPro" id="IPR036812">
    <property type="entry name" value="NAD(P)_OxRdtase_dom_sf"/>
</dbReference>
<dbReference type="InterPro" id="IPR050523">
    <property type="entry name" value="AKR_Detox_Biosynth"/>
</dbReference>
<evidence type="ECO:0000256" key="1">
    <source>
        <dbReference type="ARBA" id="ARBA00023002"/>
    </source>
</evidence>
<evidence type="ECO:0000256" key="2">
    <source>
        <dbReference type="ARBA" id="ARBA00038157"/>
    </source>
</evidence>
<dbReference type="PANTHER" id="PTHR43364">
    <property type="entry name" value="NADH-SPECIFIC METHYLGLYOXAL REDUCTASE-RELATED"/>
    <property type="match status" value="1"/>
</dbReference>
<reference evidence="4 5" key="1">
    <citation type="submission" date="2015-04" db="EMBL/GenBank/DDBJ databases">
        <authorList>
            <person name="Syromyatnikov M.Y."/>
            <person name="Popov V.N."/>
        </authorList>
    </citation>
    <scope>NUCLEOTIDE SEQUENCE [LARGE SCALE GENOMIC DNA]</scope>
    <source>
        <strain evidence="4">WF-38-12</strain>
    </source>
</reference>
<dbReference type="SUPFAM" id="SSF51430">
    <property type="entry name" value="NAD(P)-linked oxidoreductase"/>
    <property type="match status" value="1"/>
</dbReference>
<dbReference type="AlphaFoldDB" id="A0A0U1M2F0"/>
<dbReference type="OrthoDB" id="1720422at2759"/>
<dbReference type="FunFam" id="3.20.20.100:FF:000004">
    <property type="entry name" value="Oxidoreductase, aldo/keto reductase"/>
    <property type="match status" value="1"/>
</dbReference>
<evidence type="ECO:0000313" key="4">
    <source>
        <dbReference type="EMBL" id="CRG89755.1"/>
    </source>
</evidence>
<name>A0A0U1M2F0_TALIS</name>
<evidence type="ECO:0000259" key="3">
    <source>
        <dbReference type="Pfam" id="PF00248"/>
    </source>
</evidence>
<dbReference type="Proteomes" id="UP000054383">
    <property type="component" value="Unassembled WGS sequence"/>
</dbReference>
<keyword evidence="4" id="KW-0813">Transport</keyword>
<sequence length="365" mass="41235">MEYVKYIRPPNLFQLSAISNVQSLGRSGLKISKIILGCMSYGTPEWQPWVLDEEKALPLIEYAYKQGINTWDTADIYSHGISEQILGKALTTYSIPRNRVVIMTKCFVGVCDEHDREQQTSIAATRSNDGAWVNRVGLSRKHILDAVDDSVRRLGTYIDVLQIHRLDRETPREEIMRALNDVVESGKVRYIGASSMAAWEFQALQNTAIRHGWHTFISMQNYHNLLAREEEREMVPYCQDAGIGLIPWSPIARGVLARPWDARGTSLRDSTDGAVSSLVRSREAESDRAIVDRVEELARRKGVSMAQIATAWSLSHQGMNPILGLNSKERIDEAVASIAIKLTKDEIKYLEEPYQPRAISVAHER</sequence>
<keyword evidence="4" id="KW-0406">Ion transport</keyword>
<dbReference type="OMA" id="FNRMRPG"/>
<keyword evidence="4" id="KW-0407">Ion channel</keyword>
<dbReference type="GO" id="GO:0005829">
    <property type="term" value="C:cytosol"/>
    <property type="evidence" value="ECO:0007669"/>
    <property type="project" value="UniProtKB-ARBA"/>
</dbReference>
<accession>A0A0U1M2F0</accession>
<proteinExistence type="inferred from homology"/>
<feature type="domain" description="NADP-dependent oxidoreductase" evidence="3">
    <location>
        <begin position="33"/>
        <end position="352"/>
    </location>
</feature>
<comment type="similarity">
    <text evidence="2">Belongs to the aldo/keto reductase family. Aldo/keto reductase 2 subfamily.</text>
</comment>
<gene>
    <name evidence="4" type="ORF">PISL3812_06794</name>
</gene>